<feature type="transmembrane region" description="Helical" evidence="6">
    <location>
        <begin position="244"/>
        <end position="267"/>
    </location>
</feature>
<name>A0AB33Z3A5_9GAMM</name>
<feature type="transmembrane region" description="Helical" evidence="6">
    <location>
        <begin position="9"/>
        <end position="30"/>
    </location>
</feature>
<feature type="transmembrane region" description="Helical" evidence="6">
    <location>
        <begin position="681"/>
        <end position="701"/>
    </location>
</feature>
<organism evidence="8 9">
    <name type="scientific">Cycloclasticus pugetii</name>
    <dbReference type="NCBI Taxonomy" id="34068"/>
    <lineage>
        <taxon>Bacteria</taxon>
        <taxon>Pseudomonadati</taxon>
        <taxon>Pseudomonadota</taxon>
        <taxon>Gammaproteobacteria</taxon>
        <taxon>Thiotrichales</taxon>
        <taxon>Piscirickettsiaceae</taxon>
        <taxon>Cycloclasticus</taxon>
    </lineage>
</organism>
<evidence type="ECO:0000313" key="9">
    <source>
        <dbReference type="Proteomes" id="UP000015462"/>
    </source>
</evidence>
<dbReference type="PANTHER" id="PTHR33406">
    <property type="entry name" value="MEMBRANE PROTEIN MJ1562-RELATED"/>
    <property type="match status" value="1"/>
</dbReference>
<evidence type="ECO:0000313" key="8">
    <source>
        <dbReference type="EMBL" id="EPD13859.1"/>
    </source>
</evidence>
<feature type="transmembrane region" description="Helical" evidence="6">
    <location>
        <begin position="219"/>
        <end position="237"/>
    </location>
</feature>
<reference evidence="8 9" key="1">
    <citation type="journal article" date="2013" name="Genome Announc.">
        <title>Genome Sequence of the Pyrene- and Fluoranthene-Degrading Bacterium Cycloclasticus sp. Strain PY97M.</title>
        <authorList>
            <person name="Cui Z."/>
            <person name="Xu G."/>
            <person name="Li Q."/>
            <person name="Gao W."/>
            <person name="Zheng L."/>
        </authorList>
    </citation>
    <scope>NUCLEOTIDE SEQUENCE [LARGE SCALE GENOMIC DNA]</scope>
    <source>
        <strain evidence="8 9">PY97M</strain>
    </source>
</reference>
<dbReference type="InterPro" id="IPR000731">
    <property type="entry name" value="SSD"/>
</dbReference>
<evidence type="ECO:0000256" key="2">
    <source>
        <dbReference type="ARBA" id="ARBA00022475"/>
    </source>
</evidence>
<gene>
    <name evidence="8" type="ORF">L196_00125</name>
</gene>
<feature type="transmembrane region" description="Helical" evidence="6">
    <location>
        <begin position="317"/>
        <end position="337"/>
    </location>
</feature>
<evidence type="ECO:0000259" key="7">
    <source>
        <dbReference type="PROSITE" id="PS50156"/>
    </source>
</evidence>
<dbReference type="PROSITE" id="PS50156">
    <property type="entry name" value="SSD"/>
    <property type="match status" value="1"/>
</dbReference>
<feature type="transmembrane region" description="Helical" evidence="6">
    <location>
        <begin position="722"/>
        <end position="746"/>
    </location>
</feature>
<dbReference type="PANTHER" id="PTHR33406:SF10">
    <property type="entry name" value="SSD DOMAIN-CONTAINING PROTEIN"/>
    <property type="match status" value="1"/>
</dbReference>
<dbReference type="InterPro" id="IPR004869">
    <property type="entry name" value="MMPL_dom"/>
</dbReference>
<dbReference type="Proteomes" id="UP000015462">
    <property type="component" value="Unassembled WGS sequence"/>
</dbReference>
<feature type="transmembrane region" description="Helical" evidence="6">
    <location>
        <begin position="349"/>
        <end position="368"/>
    </location>
</feature>
<evidence type="ECO:0000256" key="5">
    <source>
        <dbReference type="ARBA" id="ARBA00023136"/>
    </source>
</evidence>
<dbReference type="Gene3D" id="1.20.1640.10">
    <property type="entry name" value="Multidrug efflux transporter AcrB transmembrane domain"/>
    <property type="match status" value="2"/>
</dbReference>
<feature type="domain" description="SSD" evidence="7">
    <location>
        <begin position="648"/>
        <end position="781"/>
    </location>
</feature>
<keyword evidence="4 6" id="KW-1133">Transmembrane helix</keyword>
<dbReference type="SUPFAM" id="SSF82866">
    <property type="entry name" value="Multidrug efflux transporter AcrB transmembrane domain"/>
    <property type="match status" value="2"/>
</dbReference>
<dbReference type="RefSeq" id="WP_016389431.1">
    <property type="nucleotide sequence ID" value="NZ_KE646805.1"/>
</dbReference>
<dbReference type="AlphaFoldDB" id="A0AB33Z3A5"/>
<evidence type="ECO:0000256" key="1">
    <source>
        <dbReference type="ARBA" id="ARBA00004651"/>
    </source>
</evidence>
<dbReference type="EMBL" id="ASHL01000001">
    <property type="protein sequence ID" value="EPD13859.1"/>
    <property type="molecule type" value="Genomic_DNA"/>
</dbReference>
<feature type="transmembrane region" description="Helical" evidence="6">
    <location>
        <begin position="628"/>
        <end position="646"/>
    </location>
</feature>
<dbReference type="InterPro" id="IPR050545">
    <property type="entry name" value="Mycobact_MmpL"/>
</dbReference>
<evidence type="ECO:0000256" key="3">
    <source>
        <dbReference type="ARBA" id="ARBA00022692"/>
    </source>
</evidence>
<comment type="caution">
    <text evidence="8">The sequence shown here is derived from an EMBL/GenBank/DDBJ whole genome shotgun (WGS) entry which is preliminary data.</text>
</comment>
<proteinExistence type="predicted"/>
<keyword evidence="5 6" id="KW-0472">Membrane</keyword>
<accession>A0AB33Z3A5</accession>
<evidence type="ECO:0000256" key="4">
    <source>
        <dbReference type="ARBA" id="ARBA00022989"/>
    </source>
</evidence>
<dbReference type="Pfam" id="PF03176">
    <property type="entry name" value="MMPL"/>
    <property type="match status" value="1"/>
</dbReference>
<keyword evidence="3 6" id="KW-0812">Transmembrane</keyword>
<dbReference type="GO" id="GO:0005886">
    <property type="term" value="C:plasma membrane"/>
    <property type="evidence" value="ECO:0007669"/>
    <property type="project" value="UniProtKB-SubCell"/>
</dbReference>
<comment type="subcellular location">
    <subcellularLocation>
        <location evidence="1">Cell membrane</location>
        <topology evidence="1">Multi-pass membrane protein</topology>
    </subcellularLocation>
</comment>
<evidence type="ECO:0000256" key="6">
    <source>
        <dbReference type="SAM" id="Phobius"/>
    </source>
</evidence>
<protein>
    <submittedName>
        <fullName evidence="8">Multidrug efflux transporter</fullName>
    </submittedName>
</protein>
<feature type="transmembrane region" description="Helical" evidence="6">
    <location>
        <begin position="653"/>
        <end position="675"/>
    </location>
</feature>
<feature type="transmembrane region" description="Helical" evidence="6">
    <location>
        <begin position="407"/>
        <end position="424"/>
    </location>
</feature>
<keyword evidence="9" id="KW-1185">Reference proteome</keyword>
<sequence>MNNWAEKILSLRIILLVIAGIITVIAGFYASTISFKTVYEEILPQHHPYIDTHLAYEGQYGGPLTIKLIFESKEGSIYQADALKKIKAITEGLDATPYVNHDQVFSIASRKVRRVKIDEFGASSIPLLPGDEPLPKTEGQLKAFSELVDSTPGVLGTYVSFDKSSAYFQASLIPGEIDYTKVFNYLNALSEQYSNETFTLHMFGQPVLTGWIYMYNAEVIQILCLSFLVMLVMLFYFSKNTRMVVLAGVTSLISAVWGLGFVGLLGWSLDPLILVIPMLVMARTLSHSVQMGMRYLEIAHDQLSKIDACVILLKKQFKPGVLGIVTDAAGIFLIAVADIPVMQKLATFAGIWSLSVIVTVLILIPLMFSCVKQVGKVNLSVEDESYCLTKKILSGIFYLSDHKTSRVIVWVVFITVSASSFWISKDLKVGEVEPGTSLLWPDSPYNQAVSLHTKKFIGPDQLLVVVEATPAEENNGAKKADRVDIRELSVIKKIQTFQYMMQNTPDIKGSLSFVDLLPSVKRSLSGNYPKFETLPVDGRESGQLVNLLQANASPGDFSYLFDNEYKNASVRFFVSDHKSETVNNVIEKTKKVISEIEANDSSPGKLRMAAGSIGIASATNSEVSKAQGLNFILTTMVIIVAIWFGYRSLSAVLILITPLLFTDVVVAAIMVKLGMSINVNTLPILSVGMGIGIDYGIYLLSRSIEEGKRGVHSSLNEAVHHAILTSGRAIFITAITMVFAVGIWYFMSNLRFQADMGLLLALVMIINCLGALILIPLAIHTFKPNLLKADA</sequence>
<feature type="transmembrane region" description="Helical" evidence="6">
    <location>
        <begin position="758"/>
        <end position="779"/>
    </location>
</feature>
<keyword evidence="2" id="KW-1003">Cell membrane</keyword>